<keyword evidence="3" id="KW-1185">Reference proteome</keyword>
<accession>A0A9P6W5T3</accession>
<evidence type="ECO:0000313" key="3">
    <source>
        <dbReference type="Proteomes" id="UP000777482"/>
    </source>
</evidence>
<evidence type="ECO:0000256" key="1">
    <source>
        <dbReference type="SAM" id="MobiDB-lite"/>
    </source>
</evidence>
<sequence>MPEPVELLDGVVKHEDTIEIRWCFKANLSDLPPEGVTLRAPGPVPLAGNWELELTDDGVDPDIFRPSVASTSNRSHVAYNFSTSRSELHADARWPASEQTSMQEYSFSITLSRNLQLDAARNPVGFRMRRDGPFRLQAQASAQRSAAKRSEAPPPIKHEDSGKSSPETPAIDWQDSDDETDDFLVERDWSGCKTAKHESSDPEYQQIDVRETAYSTMSAVLLYLMTGHIEFAPLRSLLETRSQGAPGARRALLDKHMAKHPTLPPPFSPKLVYRLAHLLQREELQQLALDALSTSLTDEGAASELFGPLSIAYTDVRQTILDYVVKNWAKVQATESWKEWRGKVAADEVPRGAAILADLLGALYEGTSQMSVVATSQPLPALPASTSFRRPFSHTSSAATASTASVRISSVTGHVPLARTDFPLLHSLLESPEYRRAVTENPELVRRQSAALSRTSSSKPARSSRVPSSKLARGRSRKASQASDVRARASQSSGRGALPAAGSFVAPRRSNTLLEEHVQRRSTGHVHSTSSKSPSKPLPPVRWQSARAPSRQLFESAGRPVPPIPSGVPPFSACPPLQSAAGVNKRIRSPASEPIRQIDQVGAHAVSDSLTGDRAFLLFLTLARSTNLDSPAISEPSDRDPRQSSGKELYLCIAHGHLVGAAWSSSSARSEPPNLLSHFDAAEAQAHSAQNGASRISGPWTHAPGEPRLFRSFLGVELNLEANGRKGRSVEADELDVLVIVAPLGHQQVIERRLVGQLSSSDGVVRPRRASDTGQIGGHRSCISRAGRYVHFTSYRHLDRLTREPVHKLWTPLARRPSDGRPTKPHVCVRRFATAIGVGRADLVSVA</sequence>
<evidence type="ECO:0008006" key="4">
    <source>
        <dbReference type="Google" id="ProtNLM"/>
    </source>
</evidence>
<reference evidence="2 3" key="1">
    <citation type="submission" date="2020-11" db="EMBL/GenBank/DDBJ databases">
        <title>Kefir isolates.</title>
        <authorList>
            <person name="Marcisauskas S."/>
            <person name="Kim Y."/>
            <person name="Blasche S."/>
        </authorList>
    </citation>
    <scope>NUCLEOTIDE SEQUENCE [LARGE SCALE GENOMIC DNA]</scope>
    <source>
        <strain evidence="2 3">KR</strain>
    </source>
</reference>
<dbReference type="Proteomes" id="UP000777482">
    <property type="component" value="Unassembled WGS sequence"/>
</dbReference>
<comment type="caution">
    <text evidence="2">The sequence shown here is derived from an EMBL/GenBank/DDBJ whole genome shotgun (WGS) entry which is preliminary data.</text>
</comment>
<gene>
    <name evidence="2" type="ORF">C6P46_002742</name>
</gene>
<feature type="compositionally biased region" description="Basic and acidic residues" evidence="1">
    <location>
        <begin position="148"/>
        <end position="162"/>
    </location>
</feature>
<dbReference type="EMBL" id="PUHQ01000020">
    <property type="protein sequence ID" value="KAG0663403.1"/>
    <property type="molecule type" value="Genomic_DNA"/>
</dbReference>
<organism evidence="2 3">
    <name type="scientific">Rhodotorula mucilaginosa</name>
    <name type="common">Yeast</name>
    <name type="synonym">Rhodotorula rubra</name>
    <dbReference type="NCBI Taxonomy" id="5537"/>
    <lineage>
        <taxon>Eukaryota</taxon>
        <taxon>Fungi</taxon>
        <taxon>Dikarya</taxon>
        <taxon>Basidiomycota</taxon>
        <taxon>Pucciniomycotina</taxon>
        <taxon>Microbotryomycetes</taxon>
        <taxon>Sporidiobolales</taxon>
        <taxon>Sporidiobolaceae</taxon>
        <taxon>Rhodotorula</taxon>
    </lineage>
</organism>
<feature type="region of interest" description="Disordered" evidence="1">
    <location>
        <begin position="138"/>
        <end position="177"/>
    </location>
</feature>
<feature type="region of interest" description="Disordered" evidence="1">
    <location>
        <begin position="439"/>
        <end position="547"/>
    </location>
</feature>
<dbReference type="AlphaFoldDB" id="A0A9P6W5T3"/>
<dbReference type="OrthoDB" id="2529262at2759"/>
<evidence type="ECO:0000313" key="2">
    <source>
        <dbReference type="EMBL" id="KAG0663403.1"/>
    </source>
</evidence>
<name>A0A9P6W5T3_RHOMI</name>
<feature type="compositionally biased region" description="Low complexity" evidence="1">
    <location>
        <begin position="453"/>
        <end position="470"/>
    </location>
</feature>
<proteinExistence type="predicted"/>
<feature type="compositionally biased region" description="Polar residues" evidence="1">
    <location>
        <begin position="479"/>
        <end position="494"/>
    </location>
</feature>
<protein>
    <recommendedName>
        <fullName evidence="4">BTB domain-containing protein</fullName>
    </recommendedName>
</protein>